<organism evidence="1 2">
    <name type="scientific">Sphingobium yanoikuyae</name>
    <name type="common">Sphingomonas yanoikuyae</name>
    <dbReference type="NCBI Taxonomy" id="13690"/>
    <lineage>
        <taxon>Bacteria</taxon>
        <taxon>Pseudomonadati</taxon>
        <taxon>Pseudomonadota</taxon>
        <taxon>Alphaproteobacteria</taxon>
        <taxon>Sphingomonadales</taxon>
        <taxon>Sphingomonadaceae</taxon>
        <taxon>Sphingobium</taxon>
    </lineage>
</organism>
<sequence length="223" mass="24331">MTRFIDLSHAIEHGMTTYKGVAAPHICDYWTREQSRANYADGSAFQMGRIDMVSNTGTYLDAPFHRFEEGDDLSMLDLDRLASLPAIVVRRPFDAVGLATDSADLDGIDVAGRAVLVHTGWDRHWRTPAYFEDHPFLTEAAAQMLVARGARLVGIDSHNIDDTRPGTGRPVHRELLGAGVLICEHMTNLGALPDAGFAFTAVPPKIVGMGTFPVRAFAQVDPA</sequence>
<accession>A0A084ETR8</accession>
<evidence type="ECO:0000313" key="1">
    <source>
        <dbReference type="EMBL" id="KEZ21360.1"/>
    </source>
</evidence>
<dbReference type="SUPFAM" id="SSF102198">
    <property type="entry name" value="Putative cyclase"/>
    <property type="match status" value="1"/>
</dbReference>
<dbReference type="PANTHER" id="PTHR31118:SF32">
    <property type="entry name" value="KYNURENINE FORMAMIDASE"/>
    <property type="match status" value="1"/>
</dbReference>
<dbReference type="GO" id="GO:0004061">
    <property type="term" value="F:arylformamidase activity"/>
    <property type="evidence" value="ECO:0007669"/>
    <property type="project" value="InterPro"/>
</dbReference>
<dbReference type="RefSeq" id="WP_037515776.1">
    <property type="nucleotide sequence ID" value="NZ_JGVR01000001.1"/>
</dbReference>
<dbReference type="AlphaFoldDB" id="A0A084ETR8"/>
<dbReference type="PATRIC" id="fig|13690.10.peg.39"/>
<dbReference type="InterPro" id="IPR037175">
    <property type="entry name" value="KFase_sf"/>
</dbReference>
<dbReference type="EMBL" id="JGVR01000001">
    <property type="protein sequence ID" value="KEZ21360.1"/>
    <property type="molecule type" value="Genomic_DNA"/>
</dbReference>
<dbReference type="eggNOG" id="COG1878">
    <property type="taxonomic scope" value="Bacteria"/>
</dbReference>
<keyword evidence="1" id="KW-0378">Hydrolase</keyword>
<dbReference type="Gene3D" id="3.50.30.50">
    <property type="entry name" value="Putative cyclase"/>
    <property type="match status" value="1"/>
</dbReference>
<reference evidence="1 2" key="1">
    <citation type="submission" date="2014-03" db="EMBL/GenBank/DDBJ databases">
        <title>Genome sequence of Sphingobium yanoikuyae B1.</title>
        <authorList>
            <person name="Gan H.M."/>
            <person name="Gan H.Y."/>
            <person name="Savka M.A."/>
        </authorList>
    </citation>
    <scope>NUCLEOTIDE SEQUENCE [LARGE SCALE GENOMIC DNA]</scope>
    <source>
        <strain evidence="1 2">B1</strain>
    </source>
</reference>
<dbReference type="InterPro" id="IPR007325">
    <property type="entry name" value="KFase/CYL"/>
</dbReference>
<dbReference type="Pfam" id="PF04199">
    <property type="entry name" value="Cyclase"/>
    <property type="match status" value="1"/>
</dbReference>
<dbReference type="PANTHER" id="PTHR31118">
    <property type="entry name" value="CYCLASE-LIKE PROTEIN 2"/>
    <property type="match status" value="1"/>
</dbReference>
<dbReference type="STRING" id="13690.AX777_12465"/>
<dbReference type="GO" id="GO:0019441">
    <property type="term" value="P:L-tryptophan catabolic process to kynurenine"/>
    <property type="evidence" value="ECO:0007669"/>
    <property type="project" value="InterPro"/>
</dbReference>
<protein>
    <submittedName>
        <fullName evidence="1">Putative metal-dependent hydrolase</fullName>
    </submittedName>
</protein>
<name>A0A084ETR8_SPHYA</name>
<comment type="caution">
    <text evidence="1">The sequence shown here is derived from an EMBL/GenBank/DDBJ whole genome shotgun (WGS) entry which is preliminary data.</text>
</comment>
<proteinExistence type="predicted"/>
<gene>
    <name evidence="1" type="ORF">CP98_00037</name>
</gene>
<dbReference type="Proteomes" id="UP000028534">
    <property type="component" value="Unassembled WGS sequence"/>
</dbReference>
<evidence type="ECO:0000313" key="2">
    <source>
        <dbReference type="Proteomes" id="UP000028534"/>
    </source>
</evidence>